<protein>
    <submittedName>
        <fullName evidence="8">Cytochrome P450</fullName>
    </submittedName>
</protein>
<keyword evidence="2 7" id="KW-0349">Heme</keyword>
<evidence type="ECO:0000256" key="1">
    <source>
        <dbReference type="ARBA" id="ARBA00010617"/>
    </source>
</evidence>
<evidence type="ECO:0000313" key="9">
    <source>
        <dbReference type="Proteomes" id="UP000825051"/>
    </source>
</evidence>
<dbReference type="InterPro" id="IPR002397">
    <property type="entry name" value="Cyt_P450_B"/>
</dbReference>
<dbReference type="Gene3D" id="1.10.630.10">
    <property type="entry name" value="Cytochrome P450"/>
    <property type="match status" value="1"/>
</dbReference>
<name>A0A8F9XHD9_9BACT</name>
<dbReference type="FunFam" id="1.10.630.10:FF:000018">
    <property type="entry name" value="Cytochrome P450 monooxygenase"/>
    <property type="match status" value="1"/>
</dbReference>
<proteinExistence type="inferred from homology"/>
<dbReference type="Pfam" id="PF00067">
    <property type="entry name" value="p450"/>
    <property type="match status" value="1"/>
</dbReference>
<dbReference type="GO" id="GO:0004497">
    <property type="term" value="F:monooxygenase activity"/>
    <property type="evidence" value="ECO:0007669"/>
    <property type="project" value="UniProtKB-KW"/>
</dbReference>
<evidence type="ECO:0000313" key="8">
    <source>
        <dbReference type="EMBL" id="QYM79225.1"/>
    </source>
</evidence>
<evidence type="ECO:0000256" key="6">
    <source>
        <dbReference type="ARBA" id="ARBA00023033"/>
    </source>
</evidence>
<dbReference type="InterPro" id="IPR017972">
    <property type="entry name" value="Cyt_P450_CS"/>
</dbReference>
<keyword evidence="9" id="KW-1185">Reference proteome</keyword>
<dbReference type="Proteomes" id="UP000825051">
    <property type="component" value="Chromosome"/>
</dbReference>
<evidence type="ECO:0000256" key="2">
    <source>
        <dbReference type="ARBA" id="ARBA00022617"/>
    </source>
</evidence>
<dbReference type="SUPFAM" id="SSF48264">
    <property type="entry name" value="Cytochrome P450"/>
    <property type="match status" value="1"/>
</dbReference>
<organism evidence="8 9">
    <name type="scientific">Horticoccus luteus</name>
    <dbReference type="NCBI Taxonomy" id="2862869"/>
    <lineage>
        <taxon>Bacteria</taxon>
        <taxon>Pseudomonadati</taxon>
        <taxon>Verrucomicrobiota</taxon>
        <taxon>Opitutia</taxon>
        <taxon>Opitutales</taxon>
        <taxon>Opitutaceae</taxon>
        <taxon>Horticoccus</taxon>
    </lineage>
</organism>
<evidence type="ECO:0000256" key="3">
    <source>
        <dbReference type="ARBA" id="ARBA00022723"/>
    </source>
</evidence>
<dbReference type="CDD" id="cd20625">
    <property type="entry name" value="CYP164-like"/>
    <property type="match status" value="1"/>
</dbReference>
<dbReference type="GO" id="GO:0016705">
    <property type="term" value="F:oxidoreductase activity, acting on paired donors, with incorporation or reduction of molecular oxygen"/>
    <property type="evidence" value="ECO:0007669"/>
    <property type="project" value="InterPro"/>
</dbReference>
<evidence type="ECO:0000256" key="5">
    <source>
        <dbReference type="ARBA" id="ARBA00023004"/>
    </source>
</evidence>
<dbReference type="GO" id="GO:0020037">
    <property type="term" value="F:heme binding"/>
    <property type="evidence" value="ECO:0007669"/>
    <property type="project" value="InterPro"/>
</dbReference>
<dbReference type="AlphaFoldDB" id="A0A8F9XHD9"/>
<dbReference type="PRINTS" id="PR00359">
    <property type="entry name" value="BP450"/>
</dbReference>
<accession>A0A8F9XHD9</accession>
<evidence type="ECO:0000256" key="7">
    <source>
        <dbReference type="RuleBase" id="RU000461"/>
    </source>
</evidence>
<dbReference type="PROSITE" id="PS00086">
    <property type="entry name" value="CYTOCHROME_P450"/>
    <property type="match status" value="1"/>
</dbReference>
<dbReference type="KEGG" id="ole:K0B96_01005"/>
<keyword evidence="3 7" id="KW-0479">Metal-binding</keyword>
<reference evidence="8" key="1">
    <citation type="submission" date="2021-08" db="EMBL/GenBank/DDBJ databases">
        <title>Genome of a novel bacterium of the phylum Verrucomicrobia, Oleiharenicola sp. KSB-15.</title>
        <authorList>
            <person name="Chung J.-H."/>
            <person name="Ahn J.-H."/>
            <person name="Yoon Y."/>
            <person name="Kim D.-Y."/>
            <person name="An S.-H."/>
            <person name="Park I."/>
            <person name="Yeon J."/>
        </authorList>
    </citation>
    <scope>NUCLEOTIDE SEQUENCE</scope>
    <source>
        <strain evidence="8">KSB-15</strain>
    </source>
</reference>
<dbReference type="InterPro" id="IPR001128">
    <property type="entry name" value="Cyt_P450"/>
</dbReference>
<dbReference type="RefSeq" id="WP_220162822.1">
    <property type="nucleotide sequence ID" value="NZ_CP080507.1"/>
</dbReference>
<dbReference type="PANTHER" id="PTHR46696:SF3">
    <property type="entry name" value="PULCHERRIMINIC ACID SYNTHASE"/>
    <property type="match status" value="1"/>
</dbReference>
<dbReference type="PRINTS" id="PR00385">
    <property type="entry name" value="P450"/>
</dbReference>
<gene>
    <name evidence="8" type="ORF">K0B96_01005</name>
</gene>
<dbReference type="PANTHER" id="PTHR46696">
    <property type="entry name" value="P450, PUTATIVE (EUROFUNG)-RELATED"/>
    <property type="match status" value="1"/>
</dbReference>
<keyword evidence="5 7" id="KW-0408">Iron</keyword>
<keyword evidence="4 7" id="KW-0560">Oxidoreductase</keyword>
<dbReference type="EMBL" id="CP080507">
    <property type="protein sequence ID" value="QYM79225.1"/>
    <property type="molecule type" value="Genomic_DNA"/>
</dbReference>
<sequence length="413" mass="46046">MSRPTIPADLDELLCSPFMLSDPFPAYRRLRREAPVAWSERWQAWVVSRYAEVGPSLKDKESLSNENRQALLFEGLAPQEKEDLKTLRHYFAQKDVIGSDPPDHTRMRGLVQKAFTPKVIASLQPRIERLAEELVGAAAAKGEFDFVQEVAHPLPVVLIAELLGAPPADRELFKTWSADILGFQGSGRTEYATAMVSQRSLTALFNYMTALIEARRKEPRDDLISVLALAEDQGRRLSRDELLATCNTILTAGHETTTNLMGNLVRELLRAPGAWAAVKAEAGKIPGAIEESLRLDAPKQRNFRRIKRTHEFAGVTLPEGQMIFQLIGSANRDEGEFADPDRFDLERENAGDHLSFGAGIHFCLGAGLARAEAATVVKALMRHAPDARLGERGYTWQERIQFRGPGALWVRTR</sequence>
<dbReference type="GO" id="GO:0005506">
    <property type="term" value="F:iron ion binding"/>
    <property type="evidence" value="ECO:0007669"/>
    <property type="project" value="InterPro"/>
</dbReference>
<evidence type="ECO:0000256" key="4">
    <source>
        <dbReference type="ARBA" id="ARBA00023002"/>
    </source>
</evidence>
<comment type="similarity">
    <text evidence="1 7">Belongs to the cytochrome P450 family.</text>
</comment>
<keyword evidence="6 7" id="KW-0503">Monooxygenase</keyword>
<dbReference type="InterPro" id="IPR036396">
    <property type="entry name" value="Cyt_P450_sf"/>
</dbReference>